<name>W1XUT7_9ZZZZ</name>
<dbReference type="EMBL" id="AZMM01011578">
    <property type="protein sequence ID" value="ETJ33987.1"/>
    <property type="molecule type" value="Genomic_DNA"/>
</dbReference>
<dbReference type="AlphaFoldDB" id="W1XUT7"/>
<organism evidence="1">
    <name type="scientific">human gut metagenome</name>
    <dbReference type="NCBI Taxonomy" id="408170"/>
    <lineage>
        <taxon>unclassified sequences</taxon>
        <taxon>metagenomes</taxon>
        <taxon>organismal metagenomes</taxon>
    </lineage>
</organism>
<gene>
    <name evidence="1" type="ORF">Q604_UNBC11578G0001</name>
</gene>
<reference evidence="1" key="1">
    <citation type="submission" date="2013-12" db="EMBL/GenBank/DDBJ databases">
        <title>A Varibaculum cambriense genome reconstructed from a premature infant gut community with otherwise low bacterial novelty that shifts toward anaerobic metabolism during the third week of life.</title>
        <authorList>
            <person name="Brown C.T."/>
            <person name="Sharon I."/>
            <person name="Thomas B.C."/>
            <person name="Castelle C.J."/>
            <person name="Morowitz M.J."/>
            <person name="Banfield J.F."/>
        </authorList>
    </citation>
    <scope>NUCLEOTIDE SEQUENCE</scope>
</reference>
<sequence length="107" mass="11652">FDWAYVSLEGVDRYSVTTPYYGNKFAFDDAGTSWTGFIYNNTTAPGASMQNIVRAKFALSLDELSFDVTPYDSFGNFASSGDTVKTVTTGLPSADLGNNRYQIGRAS</sequence>
<feature type="non-terminal residue" evidence="1">
    <location>
        <position position="107"/>
    </location>
</feature>
<accession>W1XUT7</accession>
<evidence type="ECO:0000313" key="1">
    <source>
        <dbReference type="EMBL" id="ETJ33987.1"/>
    </source>
</evidence>
<protein>
    <submittedName>
        <fullName evidence="1">Uncharacterized protein</fullName>
    </submittedName>
</protein>
<feature type="non-terminal residue" evidence="1">
    <location>
        <position position="1"/>
    </location>
</feature>
<proteinExistence type="predicted"/>
<comment type="caution">
    <text evidence="1">The sequence shown here is derived from an EMBL/GenBank/DDBJ whole genome shotgun (WGS) entry which is preliminary data.</text>
</comment>